<accession>A0A1Y2C517</accession>
<dbReference type="EMBL" id="MCGO01000030">
    <property type="protein sequence ID" value="ORY41974.1"/>
    <property type="molecule type" value="Genomic_DNA"/>
</dbReference>
<dbReference type="PANTHER" id="PTHR34305:SF1">
    <property type="entry name" value="SWIM-TYPE DOMAIN-CONTAINING PROTEIN"/>
    <property type="match status" value="1"/>
</dbReference>
<name>A0A1Y2C517_9FUNG</name>
<evidence type="ECO:0000256" key="1">
    <source>
        <dbReference type="SAM" id="MobiDB-lite"/>
    </source>
</evidence>
<evidence type="ECO:0000313" key="3">
    <source>
        <dbReference type="EMBL" id="ORY41974.1"/>
    </source>
</evidence>
<dbReference type="OrthoDB" id="5598737at2759"/>
<keyword evidence="4" id="KW-1185">Reference proteome</keyword>
<reference evidence="3 4" key="1">
    <citation type="submission" date="2016-07" db="EMBL/GenBank/DDBJ databases">
        <title>Pervasive Adenine N6-methylation of Active Genes in Fungi.</title>
        <authorList>
            <consortium name="DOE Joint Genome Institute"/>
            <person name="Mondo S.J."/>
            <person name="Dannebaum R.O."/>
            <person name="Kuo R.C."/>
            <person name="Labutti K."/>
            <person name="Haridas S."/>
            <person name="Kuo A."/>
            <person name="Salamov A."/>
            <person name="Ahrendt S.R."/>
            <person name="Lipzen A."/>
            <person name="Sullivan W."/>
            <person name="Andreopoulos W.B."/>
            <person name="Clum A."/>
            <person name="Lindquist E."/>
            <person name="Daum C."/>
            <person name="Ramamoorthy G.K."/>
            <person name="Gryganskyi A."/>
            <person name="Culley D."/>
            <person name="Magnuson J.K."/>
            <person name="James T.Y."/>
            <person name="O'Malley M.A."/>
            <person name="Stajich J.E."/>
            <person name="Spatafora J.W."/>
            <person name="Visel A."/>
            <person name="Grigoriev I.V."/>
        </authorList>
    </citation>
    <scope>NUCLEOTIDE SEQUENCE [LARGE SCALE GENOMIC DNA]</scope>
    <source>
        <strain evidence="3 4">JEL800</strain>
    </source>
</reference>
<evidence type="ECO:0000313" key="4">
    <source>
        <dbReference type="Proteomes" id="UP000193642"/>
    </source>
</evidence>
<comment type="caution">
    <text evidence="3">The sequence shown here is derived from an EMBL/GenBank/DDBJ whole genome shotgun (WGS) entry which is preliminary data.</text>
</comment>
<evidence type="ECO:0000259" key="2">
    <source>
        <dbReference type="Pfam" id="PF18717"/>
    </source>
</evidence>
<organism evidence="3 4">
    <name type="scientific">Rhizoclosmatium globosum</name>
    <dbReference type="NCBI Taxonomy" id="329046"/>
    <lineage>
        <taxon>Eukaryota</taxon>
        <taxon>Fungi</taxon>
        <taxon>Fungi incertae sedis</taxon>
        <taxon>Chytridiomycota</taxon>
        <taxon>Chytridiomycota incertae sedis</taxon>
        <taxon>Chytridiomycetes</taxon>
        <taxon>Chytridiales</taxon>
        <taxon>Chytriomycetaceae</taxon>
        <taxon>Rhizoclosmatium</taxon>
    </lineage>
</organism>
<feature type="domain" description="HMG" evidence="2">
    <location>
        <begin position="393"/>
        <end position="526"/>
    </location>
</feature>
<dbReference type="Proteomes" id="UP000193642">
    <property type="component" value="Unassembled WGS sequence"/>
</dbReference>
<dbReference type="PANTHER" id="PTHR34305">
    <property type="entry name" value="EXPRESSED PROTEIN"/>
    <property type="match status" value="1"/>
</dbReference>
<gene>
    <name evidence="3" type="ORF">BCR33DRAFT_698914</name>
</gene>
<dbReference type="AlphaFoldDB" id="A0A1Y2C517"/>
<dbReference type="InterPro" id="IPR040648">
    <property type="entry name" value="HMGXB3_CxC4"/>
</dbReference>
<dbReference type="Pfam" id="PF18717">
    <property type="entry name" value="CxC4"/>
    <property type="match status" value="1"/>
</dbReference>
<sequence length="962" mass="109399">MKRKHQTVDESDSASSESGSWAHKRQKDTSIAVCDSIELSDPPFPLFSHSSPVRLDEDSMATDTNNIALMFRSDPDENEDEVMADVDVETEERCIDDFDDEGNIVFAFQDEDDTQEDGIHSDTLSSYTSGIPSMRRRPDGLVYQKREQHNAIDQSEYLLDDDDDTNCSGAENTEELENAKALFHRACIMRVAKQVFVLAEFTKESSDLLFQVQRWVHITYISANSQTDVLCSCTKSNGECDHSRTFRAILANPQLFSFPPLLNQVDSPHDIDIVQFYTDESTLYFSVAPEVKQLHRVVVTAETKDLMDNKIILSCTSCHLSVKHKTCFHTRLVETALYEDLECQTIGPRRHLSARHERKPISFSRIPPPKSLFLDQDVDIFGDLAHKSRVFDDVEPLLLDNTSRCRCGELFDSCRPIETITAKLFTEIGAVNKNVEVQRCPKCNPSVNSNKWEGWIGPDGCDRGIFNWNNHFLYTHQLLNEYTISFAESEETLGGFCRKMKSKYVDQGSNFAFTNAKTFTKVWFAFRGIQNLSLVICPKCGIHPKIVVGDGISLAYPLRFKTGLLHAPTTTNEFSSVKQNVRRWPSSPICNREVRKCLRVSVTQFKATRVLNIDKLLHKLKAKAKWCQRGTDNEAITLVKRLVRLLHQTAGTFLVDRAASYVDIVELIACNESILTILREDVSQLMMRFIASNASDSVEILKKLERGFPVFGKALRWLFLDRGQFKDPWLVDVGKWFLKRRHEVKSRVTSYLPDPIRANLPDNWQQSSSRYSMPPVRARPVYPQLEEQEVIKPTGDGCTKHFADYAISGLTGGCQVLCCSHRFFYGFHFFDSFEGRNDMFSAIYTRFPTAPEVVVHDFACALGDYCLSREPQYFENTLFVVDKFHSGNHKACTQSSKIYAYVSDPAIEAVNSNAAEHLNSGLKRLRTSMSGMGESRSIIYMNTYVCVRNRLLLQKGVQNEMG</sequence>
<feature type="region of interest" description="Disordered" evidence="1">
    <location>
        <begin position="1"/>
        <end position="27"/>
    </location>
</feature>
<protein>
    <recommendedName>
        <fullName evidence="2">HMG domain-containing protein</fullName>
    </recommendedName>
</protein>
<proteinExistence type="predicted"/>